<dbReference type="EMBL" id="BSFQ01000048">
    <property type="protein sequence ID" value="GLL15518.1"/>
    <property type="molecule type" value="Genomic_DNA"/>
</dbReference>
<evidence type="ECO:0000256" key="1">
    <source>
        <dbReference type="SAM" id="MobiDB-lite"/>
    </source>
</evidence>
<evidence type="ECO:0000313" key="3">
    <source>
        <dbReference type="Proteomes" id="UP001143463"/>
    </source>
</evidence>
<feature type="compositionally biased region" description="Basic and acidic residues" evidence="1">
    <location>
        <begin position="55"/>
        <end position="74"/>
    </location>
</feature>
<dbReference type="AlphaFoldDB" id="A0A9W6UFC6"/>
<name>A0A9W6UFC6_9PSEU</name>
<feature type="region of interest" description="Disordered" evidence="1">
    <location>
        <begin position="1"/>
        <end position="195"/>
    </location>
</feature>
<sequence>MVEVNRRVTGSSPVGGASPQLTGLITPASKITHPQSTSFSTSPRHAGRCLQVAQPDDRALPDLMTSDDRTDNAEHANGPGERVAAARRRREQIEERIEQLRDRRGEIEQQRTEGHGSPIEAAAEAQARAERAHEHAAEAHQRAAVQHEESAEVHEHVADVLDEYGRTDNAQTHRRSAELAREAGDEEHRTAAEES</sequence>
<evidence type="ECO:0000313" key="2">
    <source>
        <dbReference type="EMBL" id="GLL15518.1"/>
    </source>
</evidence>
<proteinExistence type="predicted"/>
<feature type="compositionally biased region" description="Polar residues" evidence="1">
    <location>
        <begin position="32"/>
        <end position="43"/>
    </location>
</feature>
<feature type="compositionally biased region" description="Basic and acidic residues" evidence="1">
    <location>
        <begin position="175"/>
        <end position="195"/>
    </location>
</feature>
<reference evidence="2" key="2">
    <citation type="submission" date="2023-01" db="EMBL/GenBank/DDBJ databases">
        <authorList>
            <person name="Sun Q."/>
            <person name="Evtushenko L."/>
        </authorList>
    </citation>
    <scope>NUCLEOTIDE SEQUENCE</scope>
    <source>
        <strain evidence="2">VKM Ac-1069</strain>
    </source>
</reference>
<feature type="compositionally biased region" description="Basic and acidic residues" evidence="1">
    <location>
        <begin position="91"/>
        <end position="114"/>
    </location>
</feature>
<accession>A0A9W6UFC6</accession>
<protein>
    <submittedName>
        <fullName evidence="2">Uncharacterized protein</fullName>
    </submittedName>
</protein>
<keyword evidence="3" id="KW-1185">Reference proteome</keyword>
<organism evidence="2 3">
    <name type="scientific">Pseudonocardia halophobica</name>
    <dbReference type="NCBI Taxonomy" id="29401"/>
    <lineage>
        <taxon>Bacteria</taxon>
        <taxon>Bacillati</taxon>
        <taxon>Actinomycetota</taxon>
        <taxon>Actinomycetes</taxon>
        <taxon>Pseudonocardiales</taxon>
        <taxon>Pseudonocardiaceae</taxon>
        <taxon>Pseudonocardia</taxon>
    </lineage>
</organism>
<comment type="caution">
    <text evidence="2">The sequence shown here is derived from an EMBL/GenBank/DDBJ whole genome shotgun (WGS) entry which is preliminary data.</text>
</comment>
<reference evidence="2" key="1">
    <citation type="journal article" date="2014" name="Int. J. Syst. Evol. Microbiol.">
        <title>Complete genome sequence of Corynebacterium casei LMG S-19264T (=DSM 44701T), isolated from a smear-ripened cheese.</title>
        <authorList>
            <consortium name="US DOE Joint Genome Institute (JGI-PGF)"/>
            <person name="Walter F."/>
            <person name="Albersmeier A."/>
            <person name="Kalinowski J."/>
            <person name="Ruckert C."/>
        </authorList>
    </citation>
    <scope>NUCLEOTIDE SEQUENCE</scope>
    <source>
        <strain evidence="2">VKM Ac-1069</strain>
    </source>
</reference>
<gene>
    <name evidence="2" type="ORF">GCM10017577_66690</name>
</gene>
<feature type="compositionally biased region" description="Basic and acidic residues" evidence="1">
    <location>
        <begin position="127"/>
        <end position="166"/>
    </location>
</feature>
<dbReference type="Proteomes" id="UP001143463">
    <property type="component" value="Unassembled WGS sequence"/>
</dbReference>